<reference evidence="2 3" key="1">
    <citation type="journal article" date="2013" name="Mar. Genomics">
        <title>Expression of sulfatases in Rhodopirellula baltica and the diversity of sulfatases in the genus Rhodopirellula.</title>
        <authorList>
            <person name="Wegner C.E."/>
            <person name="Richter-Heitmann T."/>
            <person name="Klindworth A."/>
            <person name="Klockow C."/>
            <person name="Richter M."/>
            <person name="Achstetter T."/>
            <person name="Glockner F.O."/>
            <person name="Harder J."/>
        </authorList>
    </citation>
    <scope>NUCLEOTIDE SEQUENCE [LARGE SCALE GENOMIC DNA]</scope>
    <source>
        <strain evidence="2 3">SWK14</strain>
    </source>
</reference>
<dbReference type="InterPro" id="IPR001584">
    <property type="entry name" value="Integrase_cat-core"/>
</dbReference>
<gene>
    <name evidence="2" type="ORF">RBSWK_01673</name>
</gene>
<proteinExistence type="predicted"/>
<sequence>MNAHNGKVPREWWLEDWEKQAIVDFHDKNPLEGYRRLTFMMLDDDVVAVAPSTVYRVLKAAGRLDRKSSKPSQKGNGFKHPLKAHAHWHVDISYINAGGTFFYLITILDGYSRYIVHHELRESMTELDVEIVCQAAFEKHPGVKPRIISDNGP</sequence>
<dbReference type="GO" id="GO:0015074">
    <property type="term" value="P:DNA integration"/>
    <property type="evidence" value="ECO:0007669"/>
    <property type="project" value="InterPro"/>
</dbReference>
<dbReference type="GO" id="GO:0003676">
    <property type="term" value="F:nucleic acid binding"/>
    <property type="evidence" value="ECO:0007669"/>
    <property type="project" value="InterPro"/>
</dbReference>
<organism evidence="2 3">
    <name type="scientific">Rhodopirellula baltica SWK14</name>
    <dbReference type="NCBI Taxonomy" id="993516"/>
    <lineage>
        <taxon>Bacteria</taxon>
        <taxon>Pseudomonadati</taxon>
        <taxon>Planctomycetota</taxon>
        <taxon>Planctomycetia</taxon>
        <taxon>Pirellulales</taxon>
        <taxon>Pirellulaceae</taxon>
        <taxon>Rhodopirellula</taxon>
    </lineage>
</organism>
<evidence type="ECO:0000313" key="2">
    <source>
        <dbReference type="EMBL" id="ELP34397.1"/>
    </source>
</evidence>
<feature type="domain" description="Integrase catalytic" evidence="1">
    <location>
        <begin position="77"/>
        <end position="153"/>
    </location>
</feature>
<name>L7CL99_RHOBT</name>
<dbReference type="Pfam" id="PF00665">
    <property type="entry name" value="rve"/>
    <property type="match status" value="1"/>
</dbReference>
<dbReference type="EMBL" id="AMWG01000035">
    <property type="protein sequence ID" value="ELP34397.1"/>
    <property type="molecule type" value="Genomic_DNA"/>
</dbReference>
<evidence type="ECO:0000313" key="3">
    <source>
        <dbReference type="Proteomes" id="UP000010959"/>
    </source>
</evidence>
<dbReference type="InterPro" id="IPR036397">
    <property type="entry name" value="RNaseH_sf"/>
</dbReference>
<dbReference type="AlphaFoldDB" id="L7CL99"/>
<dbReference type="PROSITE" id="PS50994">
    <property type="entry name" value="INTEGRASE"/>
    <property type="match status" value="1"/>
</dbReference>
<dbReference type="InterPro" id="IPR012337">
    <property type="entry name" value="RNaseH-like_sf"/>
</dbReference>
<protein>
    <submittedName>
        <fullName evidence="2">Transposase</fullName>
    </submittedName>
</protein>
<evidence type="ECO:0000259" key="1">
    <source>
        <dbReference type="PROSITE" id="PS50994"/>
    </source>
</evidence>
<dbReference type="SUPFAM" id="SSF53098">
    <property type="entry name" value="Ribonuclease H-like"/>
    <property type="match status" value="1"/>
</dbReference>
<comment type="caution">
    <text evidence="2">The sequence shown here is derived from an EMBL/GenBank/DDBJ whole genome shotgun (WGS) entry which is preliminary data.</text>
</comment>
<dbReference type="Gene3D" id="3.30.420.10">
    <property type="entry name" value="Ribonuclease H-like superfamily/Ribonuclease H"/>
    <property type="match status" value="1"/>
</dbReference>
<dbReference type="PATRIC" id="fig|993516.3.peg.1782"/>
<dbReference type="Proteomes" id="UP000010959">
    <property type="component" value="Unassembled WGS sequence"/>
</dbReference>
<accession>L7CL99</accession>